<evidence type="ECO:0000256" key="1">
    <source>
        <dbReference type="ARBA" id="ARBA00004459"/>
    </source>
</evidence>
<keyword evidence="4" id="KW-0564">Palmitate</keyword>
<dbReference type="PROSITE" id="PS51257">
    <property type="entry name" value="PROKAR_LIPOPROTEIN"/>
    <property type="match status" value="1"/>
</dbReference>
<dbReference type="PIRSF" id="PIRSF037657">
    <property type="entry name" value="Lipoprotein_LppL"/>
    <property type="match status" value="1"/>
</dbReference>
<evidence type="ECO:0000313" key="10">
    <source>
        <dbReference type="Proteomes" id="UP001207830"/>
    </source>
</evidence>
<feature type="region of interest" description="Disordered" evidence="7">
    <location>
        <begin position="28"/>
        <end position="57"/>
    </location>
</feature>
<name>A0ABT3YQJ3_9PSED</name>
<dbReference type="Proteomes" id="UP001207830">
    <property type="component" value="Unassembled WGS sequence"/>
</dbReference>
<protein>
    <submittedName>
        <fullName evidence="9">Lipoprotein</fullName>
    </submittedName>
</protein>
<dbReference type="InterPro" id="IPR017254">
    <property type="entry name" value="Lipoprotein_LppL"/>
</dbReference>
<evidence type="ECO:0000256" key="2">
    <source>
        <dbReference type="ARBA" id="ARBA00022729"/>
    </source>
</evidence>
<feature type="chain" id="PRO_5045957433" evidence="8">
    <location>
        <begin position="21"/>
        <end position="57"/>
    </location>
</feature>
<dbReference type="EMBL" id="JANIGP010000002">
    <property type="protein sequence ID" value="MCY0107766.1"/>
    <property type="molecule type" value="Genomic_DNA"/>
</dbReference>
<feature type="signal peptide" evidence="8">
    <location>
        <begin position="1"/>
        <end position="20"/>
    </location>
</feature>
<sequence>MKRLISSLAALVAVACLVSACGQKGPLYLPDDDQDPAEQAQSSQKQPVSKAHKHDVY</sequence>
<dbReference type="Pfam" id="PF13627">
    <property type="entry name" value="LptM_cons"/>
    <property type="match status" value="1"/>
</dbReference>
<dbReference type="NCBIfam" id="NF047847">
    <property type="entry name" value="SS_mature_LptM"/>
    <property type="match status" value="1"/>
</dbReference>
<evidence type="ECO:0000256" key="4">
    <source>
        <dbReference type="ARBA" id="ARBA00023139"/>
    </source>
</evidence>
<proteinExistence type="predicted"/>
<keyword evidence="6 9" id="KW-0449">Lipoprotein</keyword>
<dbReference type="RefSeq" id="WP_123469791.1">
    <property type="nucleotide sequence ID" value="NZ_CP077087.1"/>
</dbReference>
<dbReference type="InterPro" id="IPR032831">
    <property type="entry name" value="LptM_cons"/>
</dbReference>
<gene>
    <name evidence="9" type="ORF">NQF78_05535</name>
</gene>
<evidence type="ECO:0000256" key="6">
    <source>
        <dbReference type="ARBA" id="ARBA00023288"/>
    </source>
</evidence>
<keyword evidence="2 8" id="KW-0732">Signal</keyword>
<comment type="subcellular location">
    <subcellularLocation>
        <location evidence="1">Cell outer membrane</location>
        <topology evidence="1">Lipid-anchor</topology>
    </subcellularLocation>
</comment>
<keyword evidence="10" id="KW-1185">Reference proteome</keyword>
<evidence type="ECO:0000313" key="9">
    <source>
        <dbReference type="EMBL" id="MCY0107766.1"/>
    </source>
</evidence>
<accession>A0ABT3YQJ3</accession>
<keyword evidence="5" id="KW-0998">Cell outer membrane</keyword>
<organism evidence="9 10">
    <name type="scientific">Pseudomonas monsensis</name>
    <dbReference type="NCBI Taxonomy" id="2745509"/>
    <lineage>
        <taxon>Bacteria</taxon>
        <taxon>Pseudomonadati</taxon>
        <taxon>Pseudomonadota</taxon>
        <taxon>Gammaproteobacteria</taxon>
        <taxon>Pseudomonadales</taxon>
        <taxon>Pseudomonadaceae</taxon>
        <taxon>Pseudomonas</taxon>
    </lineage>
</organism>
<evidence type="ECO:0000256" key="3">
    <source>
        <dbReference type="ARBA" id="ARBA00023136"/>
    </source>
</evidence>
<evidence type="ECO:0000256" key="7">
    <source>
        <dbReference type="SAM" id="MobiDB-lite"/>
    </source>
</evidence>
<comment type="caution">
    <text evidence="9">The sequence shown here is derived from an EMBL/GenBank/DDBJ whole genome shotgun (WGS) entry which is preliminary data.</text>
</comment>
<evidence type="ECO:0000256" key="5">
    <source>
        <dbReference type="ARBA" id="ARBA00023237"/>
    </source>
</evidence>
<evidence type="ECO:0000256" key="8">
    <source>
        <dbReference type="SAM" id="SignalP"/>
    </source>
</evidence>
<keyword evidence="3" id="KW-0472">Membrane</keyword>
<reference evidence="9 10" key="1">
    <citation type="submission" date="2022-07" db="EMBL/GenBank/DDBJ databases">
        <title>Characterization of plant growth promoting rhizobacteria (PGPR) for use as bioinoculants in agriculture.</title>
        <authorList>
            <person name="Hassen A.I."/>
            <person name="Pierneef R."/>
        </authorList>
    </citation>
    <scope>NUCLEOTIDE SEQUENCE [LARGE SCALE GENOMIC DNA]</scope>
    <source>
        <strain evidence="9 10">SARCC-3054</strain>
    </source>
</reference>